<sequence>MQYHVVLWTSTEQIGVVSDKEVLDKECLLDNEKVAMFLFGKEEHEAKILASFGKRKYAEQDADRRASEKTLAKLEDRIEKTVARVEDQVTESMSDVILDNVSSGVGTSEMQTLTSNFLSSSAKSDGLGKIEKKLEEGRIEKSEKMLVARIEKSEKTLAKLKDRIEKTVARVEDQVTEFMSDVVPDNVSSGVGTSEMQTLTSNFLSSSAKGKKCKKFPLELRKASAAILKECVGHVGHIGNRARWSTCPFLFEGNPALFKRVFKNEFFAQSKLS</sequence>
<name>A0A7R8WUB0_9CRUS</name>
<accession>A0A7R8WUB0</accession>
<protein>
    <submittedName>
        <fullName evidence="1">Uncharacterized protein</fullName>
    </submittedName>
</protein>
<dbReference type="AlphaFoldDB" id="A0A7R8WUB0"/>
<dbReference type="EMBL" id="OB672014">
    <property type="protein sequence ID" value="CAD7235282.1"/>
    <property type="molecule type" value="Genomic_DNA"/>
</dbReference>
<proteinExistence type="predicted"/>
<gene>
    <name evidence="1" type="ORF">CTOB1V02_LOCUS13097</name>
</gene>
<organism evidence="1">
    <name type="scientific">Cyprideis torosa</name>
    <dbReference type="NCBI Taxonomy" id="163714"/>
    <lineage>
        <taxon>Eukaryota</taxon>
        <taxon>Metazoa</taxon>
        <taxon>Ecdysozoa</taxon>
        <taxon>Arthropoda</taxon>
        <taxon>Crustacea</taxon>
        <taxon>Oligostraca</taxon>
        <taxon>Ostracoda</taxon>
        <taxon>Podocopa</taxon>
        <taxon>Podocopida</taxon>
        <taxon>Cytherocopina</taxon>
        <taxon>Cytheroidea</taxon>
        <taxon>Cytherideidae</taxon>
        <taxon>Cyprideis</taxon>
    </lineage>
</organism>
<evidence type="ECO:0000313" key="1">
    <source>
        <dbReference type="EMBL" id="CAD7235282.1"/>
    </source>
</evidence>
<reference evidence="1" key="1">
    <citation type="submission" date="2020-11" db="EMBL/GenBank/DDBJ databases">
        <authorList>
            <person name="Tran Van P."/>
        </authorList>
    </citation>
    <scope>NUCLEOTIDE SEQUENCE</scope>
</reference>